<evidence type="ECO:0000256" key="1">
    <source>
        <dbReference type="SAM" id="MobiDB-lite"/>
    </source>
</evidence>
<keyword evidence="3" id="KW-1185">Reference proteome</keyword>
<feature type="region of interest" description="Disordered" evidence="1">
    <location>
        <begin position="1"/>
        <end position="23"/>
    </location>
</feature>
<reference evidence="2 3" key="1">
    <citation type="journal article" date="2019" name="Sci. Rep.">
        <title>Orb-weaving spider Araneus ventricosus genome elucidates the spidroin gene catalogue.</title>
        <authorList>
            <person name="Kono N."/>
            <person name="Nakamura H."/>
            <person name="Ohtoshi R."/>
            <person name="Moran D.A.P."/>
            <person name="Shinohara A."/>
            <person name="Yoshida Y."/>
            <person name="Fujiwara M."/>
            <person name="Mori M."/>
            <person name="Tomita M."/>
            <person name="Arakawa K."/>
        </authorList>
    </citation>
    <scope>NUCLEOTIDE SEQUENCE [LARGE SCALE GENOMIC DNA]</scope>
</reference>
<evidence type="ECO:0000313" key="3">
    <source>
        <dbReference type="Proteomes" id="UP000499080"/>
    </source>
</evidence>
<dbReference type="Proteomes" id="UP000499080">
    <property type="component" value="Unassembled WGS sequence"/>
</dbReference>
<name>A0A4Y2NLB6_ARAVE</name>
<dbReference type="EMBL" id="BGPR01009385">
    <property type="protein sequence ID" value="GBN39644.1"/>
    <property type="molecule type" value="Genomic_DNA"/>
</dbReference>
<feature type="region of interest" description="Disordered" evidence="1">
    <location>
        <begin position="155"/>
        <end position="175"/>
    </location>
</feature>
<proteinExistence type="predicted"/>
<gene>
    <name evidence="2" type="ORF">AVEN_114649_1</name>
</gene>
<evidence type="ECO:0000313" key="2">
    <source>
        <dbReference type="EMBL" id="GBN39644.1"/>
    </source>
</evidence>
<feature type="compositionally biased region" description="Polar residues" evidence="1">
    <location>
        <begin position="165"/>
        <end position="175"/>
    </location>
</feature>
<organism evidence="2 3">
    <name type="scientific">Araneus ventricosus</name>
    <name type="common">Orbweaver spider</name>
    <name type="synonym">Epeira ventricosa</name>
    <dbReference type="NCBI Taxonomy" id="182803"/>
    <lineage>
        <taxon>Eukaryota</taxon>
        <taxon>Metazoa</taxon>
        <taxon>Ecdysozoa</taxon>
        <taxon>Arthropoda</taxon>
        <taxon>Chelicerata</taxon>
        <taxon>Arachnida</taxon>
        <taxon>Araneae</taxon>
        <taxon>Araneomorphae</taxon>
        <taxon>Entelegynae</taxon>
        <taxon>Araneoidea</taxon>
        <taxon>Araneidae</taxon>
        <taxon>Araneus</taxon>
    </lineage>
</organism>
<dbReference type="AlphaFoldDB" id="A0A4Y2NLB6"/>
<accession>A0A4Y2NLB6</accession>
<sequence>MQEHFQNFLAPRQEPRPRKVRKTRRRNHAILFSVILAFFFLQGQGLSLKRKLLQTSSLTSVAAQEQRSPPGVFVKRKNCVCSPARQPFFRKTSAPRPRANGQGPLFFQAKTSLSQTAGKPKISVTDPKRVKNTTIFSSKVSSRVGKRNFCNAPGTESQRGLVFPGNSSPARVNNF</sequence>
<protein>
    <submittedName>
        <fullName evidence="2">Uncharacterized protein</fullName>
    </submittedName>
</protein>
<comment type="caution">
    <text evidence="2">The sequence shown here is derived from an EMBL/GenBank/DDBJ whole genome shotgun (WGS) entry which is preliminary data.</text>
</comment>